<dbReference type="AlphaFoldDB" id="A0A5N6E666"/>
<dbReference type="PANTHER" id="PTHR31836:SF28">
    <property type="entry name" value="SRCR DOMAIN-CONTAINING PROTEIN-RELATED"/>
    <property type="match status" value="1"/>
</dbReference>
<dbReference type="PANTHER" id="PTHR31836">
    <property type="match status" value="1"/>
</dbReference>
<name>A0A5N6E666_9EURO</name>
<dbReference type="EMBL" id="ML733719">
    <property type="protein sequence ID" value="KAB8213061.1"/>
    <property type="molecule type" value="Genomic_DNA"/>
</dbReference>
<dbReference type="Gene3D" id="2.40.40.10">
    <property type="entry name" value="RlpA-like domain"/>
    <property type="match status" value="1"/>
</dbReference>
<evidence type="ECO:0000256" key="1">
    <source>
        <dbReference type="ARBA" id="ARBA00022729"/>
    </source>
</evidence>
<proteinExistence type="predicted"/>
<reference evidence="3 4" key="1">
    <citation type="submission" date="2019-04" db="EMBL/GenBank/DDBJ databases">
        <title>Fungal friends and foes A comparative genomics study of 23 Aspergillus species from section Flavi.</title>
        <authorList>
            <consortium name="DOE Joint Genome Institute"/>
            <person name="Kjaerbolling I."/>
            <person name="Vesth T.C."/>
            <person name="Frisvad J.C."/>
            <person name="Nybo J.L."/>
            <person name="Theobald S."/>
            <person name="Kildgaard S."/>
            <person name="Petersen T.I."/>
            <person name="Kuo A."/>
            <person name="Sato A."/>
            <person name="Lyhne E.K."/>
            <person name="Kogle M.E."/>
            <person name="Wiebenga A."/>
            <person name="Kun R.S."/>
            <person name="Lubbers R.J."/>
            <person name="Makela M.R."/>
            <person name="Barry K."/>
            <person name="Chovatia M."/>
            <person name="Clum A."/>
            <person name="Daum C."/>
            <person name="Haridas S."/>
            <person name="He G."/>
            <person name="LaButti K."/>
            <person name="Lipzen A."/>
            <person name="Mondo S."/>
            <person name="Pangilinan J."/>
            <person name="Riley R."/>
            <person name="Salamov A."/>
            <person name="Simmons B.A."/>
            <person name="Magnuson J.K."/>
            <person name="Henrissat B."/>
            <person name="Mortensen U.H."/>
            <person name="Larsen T.O."/>
            <person name="De vries R.P."/>
            <person name="Grigoriev I.V."/>
            <person name="Machida M."/>
            <person name="Baker S.E."/>
            <person name="Andersen M.R."/>
        </authorList>
    </citation>
    <scope>NUCLEOTIDE SEQUENCE [LARGE SCALE GENOMIC DNA]</scope>
    <source>
        <strain evidence="3 4">CBS 126849</strain>
    </source>
</reference>
<feature type="signal peptide" evidence="2">
    <location>
        <begin position="1"/>
        <end position="15"/>
    </location>
</feature>
<organism evidence="3 4">
    <name type="scientific">Aspergillus novoparasiticus</name>
    <dbReference type="NCBI Taxonomy" id="986946"/>
    <lineage>
        <taxon>Eukaryota</taxon>
        <taxon>Fungi</taxon>
        <taxon>Dikarya</taxon>
        <taxon>Ascomycota</taxon>
        <taxon>Pezizomycotina</taxon>
        <taxon>Eurotiomycetes</taxon>
        <taxon>Eurotiomycetidae</taxon>
        <taxon>Eurotiales</taxon>
        <taxon>Aspergillaceae</taxon>
        <taxon>Aspergillus</taxon>
        <taxon>Aspergillus subgen. Circumdati</taxon>
    </lineage>
</organism>
<dbReference type="InterPro" id="IPR051477">
    <property type="entry name" value="Expansin_CellWall"/>
</dbReference>
<keyword evidence="1 2" id="KW-0732">Signal</keyword>
<dbReference type="Proteomes" id="UP000326799">
    <property type="component" value="Unassembled WGS sequence"/>
</dbReference>
<feature type="chain" id="PRO_5024918040" description="RlpA-like double-psi beta-barrel-protein domain-containing protein-containing protein" evidence="2">
    <location>
        <begin position="16"/>
        <end position="251"/>
    </location>
</feature>
<evidence type="ECO:0000313" key="3">
    <source>
        <dbReference type="EMBL" id="KAB8213061.1"/>
    </source>
</evidence>
<evidence type="ECO:0008006" key="5">
    <source>
        <dbReference type="Google" id="ProtNLM"/>
    </source>
</evidence>
<keyword evidence="4" id="KW-1185">Reference proteome</keyword>
<dbReference type="InterPro" id="IPR036908">
    <property type="entry name" value="RlpA-like_sf"/>
</dbReference>
<accession>A0A5N6E666</accession>
<dbReference type="SUPFAM" id="SSF50685">
    <property type="entry name" value="Barwin-like endoglucanases"/>
    <property type="match status" value="1"/>
</dbReference>
<evidence type="ECO:0000256" key="2">
    <source>
        <dbReference type="SAM" id="SignalP"/>
    </source>
</evidence>
<sequence>MFGLISLYLVLSASAAQSCCGVSDVSGKPPAQPGVATTTAECAAPSDLCLSSGPEHGADQAFSSSRMTEQAAYGNEENEQLDVCENSLGGSMSSPKETTSSVMSRSTEAMASTILWHETSITSSAVLGTTSPVPVTGNHNGEELSTGTCSKAFPCKGKATNYDTATSSLRPSSCGWTNDGTTEDVIAVPAHLIPSYCGHTITINYGGYKTGTIVDTCVGCGTSSIDLSRHLFGQLANLDTGVLYDVEWWIE</sequence>
<evidence type="ECO:0000313" key="4">
    <source>
        <dbReference type="Proteomes" id="UP000326799"/>
    </source>
</evidence>
<protein>
    <recommendedName>
        <fullName evidence="5">RlpA-like double-psi beta-barrel-protein domain-containing protein-containing protein</fullName>
    </recommendedName>
</protein>
<dbReference type="CDD" id="cd22191">
    <property type="entry name" value="DPBB_RlpA_EXP_N-like"/>
    <property type="match status" value="1"/>
</dbReference>
<gene>
    <name evidence="3" type="ORF">BDV33DRAFT_210569</name>
</gene>